<protein>
    <submittedName>
        <fullName evidence="1">Uncharacterized protein</fullName>
    </submittedName>
</protein>
<organism evidence="1 2">
    <name type="scientific">Bathymodiolus azoricus thioautotrophic gill symbiont</name>
    <dbReference type="NCBI Taxonomy" id="235205"/>
    <lineage>
        <taxon>Bacteria</taxon>
        <taxon>Pseudomonadati</taxon>
        <taxon>Pseudomonadota</taxon>
        <taxon>Gammaproteobacteria</taxon>
        <taxon>sulfur-oxidizing symbionts</taxon>
    </lineage>
</organism>
<proteinExistence type="predicted"/>
<gene>
    <name evidence="1" type="ORF">BAZSYMA_ACONTIG197786_0</name>
</gene>
<evidence type="ECO:0000313" key="2">
    <source>
        <dbReference type="Proteomes" id="UP000198988"/>
    </source>
</evidence>
<dbReference type="EMBL" id="CDSC02000315">
    <property type="protein sequence ID" value="SEH91206.1"/>
    <property type="molecule type" value="Genomic_DNA"/>
</dbReference>
<name>A0A1H6LR54_9GAMM</name>
<accession>A0A1H6LR54</accession>
<evidence type="ECO:0000313" key="1">
    <source>
        <dbReference type="EMBL" id="SEH91206.1"/>
    </source>
</evidence>
<sequence>MLYYSCFFSFLGIIKYEGLHNLVYRVLVIPIMSIFSFKLSN</sequence>
<reference evidence="2" key="1">
    <citation type="submission" date="2016-06" db="EMBL/GenBank/DDBJ databases">
        <authorList>
            <person name="Petersen J."/>
            <person name="Sayavedra L."/>
        </authorList>
    </citation>
    <scope>NUCLEOTIDE SEQUENCE [LARGE SCALE GENOMIC DNA]</scope>
    <source>
        <strain evidence="2">BazSymA</strain>
    </source>
</reference>
<dbReference type="Proteomes" id="UP000198988">
    <property type="component" value="Unassembled WGS sequence"/>
</dbReference>
<dbReference type="AlphaFoldDB" id="A0A1H6LR54"/>